<dbReference type="Proteomes" id="UP001152888">
    <property type="component" value="Unassembled WGS sequence"/>
</dbReference>
<organism evidence="1 2">
    <name type="scientific">Acanthoscelides obtectus</name>
    <name type="common">Bean weevil</name>
    <name type="synonym">Bruchus obtectus</name>
    <dbReference type="NCBI Taxonomy" id="200917"/>
    <lineage>
        <taxon>Eukaryota</taxon>
        <taxon>Metazoa</taxon>
        <taxon>Ecdysozoa</taxon>
        <taxon>Arthropoda</taxon>
        <taxon>Hexapoda</taxon>
        <taxon>Insecta</taxon>
        <taxon>Pterygota</taxon>
        <taxon>Neoptera</taxon>
        <taxon>Endopterygota</taxon>
        <taxon>Coleoptera</taxon>
        <taxon>Polyphaga</taxon>
        <taxon>Cucujiformia</taxon>
        <taxon>Chrysomeloidea</taxon>
        <taxon>Chrysomelidae</taxon>
        <taxon>Bruchinae</taxon>
        <taxon>Bruchini</taxon>
        <taxon>Acanthoscelides</taxon>
    </lineage>
</organism>
<comment type="caution">
    <text evidence="1">The sequence shown here is derived from an EMBL/GenBank/DDBJ whole genome shotgun (WGS) entry which is preliminary data.</text>
</comment>
<protein>
    <submittedName>
        <fullName evidence="1">Uncharacterized protein</fullName>
    </submittedName>
</protein>
<proteinExistence type="predicted"/>
<evidence type="ECO:0000313" key="1">
    <source>
        <dbReference type="EMBL" id="CAH1965526.1"/>
    </source>
</evidence>
<accession>A0A9P0K500</accession>
<reference evidence="1" key="1">
    <citation type="submission" date="2022-03" db="EMBL/GenBank/DDBJ databases">
        <authorList>
            <person name="Sayadi A."/>
        </authorList>
    </citation>
    <scope>NUCLEOTIDE SEQUENCE</scope>
</reference>
<evidence type="ECO:0000313" key="2">
    <source>
        <dbReference type="Proteomes" id="UP001152888"/>
    </source>
</evidence>
<sequence>MLPIFLDRMSSQQTRYYWAWLLPSTIKLQRLHCAKVRQEEGKVNEGIRLGPWPSC</sequence>
<gene>
    <name evidence="1" type="ORF">ACAOBT_LOCUS6388</name>
</gene>
<keyword evidence="2" id="KW-1185">Reference proteome</keyword>
<dbReference type="AlphaFoldDB" id="A0A9P0K500"/>
<name>A0A9P0K500_ACAOB</name>
<dbReference type="EMBL" id="CAKOFQ010006726">
    <property type="protein sequence ID" value="CAH1965526.1"/>
    <property type="molecule type" value="Genomic_DNA"/>
</dbReference>